<feature type="transmembrane region" description="Helical" evidence="2">
    <location>
        <begin position="29"/>
        <end position="49"/>
    </location>
</feature>
<keyword evidence="2" id="KW-1133">Transmembrane helix</keyword>
<evidence type="ECO:0000313" key="3">
    <source>
        <dbReference type="EMBL" id="CCK69781.1"/>
    </source>
</evidence>
<protein>
    <submittedName>
        <fullName evidence="3">Uncharacterized protein</fullName>
    </submittedName>
</protein>
<dbReference type="GO" id="GO:0032979">
    <property type="term" value="P:protein insertion into mitochondrial inner membrane from matrix"/>
    <property type="evidence" value="ECO:0007669"/>
    <property type="project" value="EnsemblFungi"/>
</dbReference>
<dbReference type="Proteomes" id="UP000006310">
    <property type="component" value="Chromosome 4"/>
</dbReference>
<keyword evidence="4" id="KW-1185">Reference proteome</keyword>
<reference evidence="3 4" key="1">
    <citation type="journal article" date="2011" name="Proc. Natl. Acad. Sci. U.S.A.">
        <title>Evolutionary erosion of yeast sex chromosomes by mating-type switching accidents.</title>
        <authorList>
            <person name="Gordon J.L."/>
            <person name="Armisen D."/>
            <person name="Proux-Wera E."/>
            <person name="Oheigeartaigh S.S."/>
            <person name="Byrne K.P."/>
            <person name="Wolfe K.H."/>
        </authorList>
    </citation>
    <scope>NUCLEOTIDE SEQUENCE [LARGE SCALE GENOMIC DNA]</scope>
    <source>
        <strain evidence="4">ATCC MYA-139 / BCRC 22969 / CBS 8797 / CCRC 22969 / KCTC 17520 / NBRC 10181 / NCYC 3082</strain>
    </source>
</reference>
<dbReference type="KEGG" id="kng:KNAG_0D00280"/>
<evidence type="ECO:0000313" key="4">
    <source>
        <dbReference type="Proteomes" id="UP000006310"/>
    </source>
</evidence>
<gene>
    <name evidence="3" type="primary">KNAG0D00280</name>
    <name evidence="3" type="ordered locus">KNAG_0D00280</name>
</gene>
<accession>J7S6I4</accession>
<proteinExistence type="predicted"/>
<dbReference type="EMBL" id="HE978317">
    <property type="protein sequence ID" value="CCK69781.1"/>
    <property type="molecule type" value="Genomic_DNA"/>
</dbReference>
<dbReference type="GO" id="GO:0097177">
    <property type="term" value="F:mitochondrial ribosome binding"/>
    <property type="evidence" value="ECO:0007669"/>
    <property type="project" value="EnsemblFungi"/>
</dbReference>
<organism evidence="3 4">
    <name type="scientific">Huiozyma naganishii (strain ATCC MYA-139 / BCRC 22969 / CBS 8797 / KCTC 17520 / NBRC 10181 / NCYC 3082 / Yp74L-3)</name>
    <name type="common">Yeast</name>
    <name type="synonym">Kazachstania naganishii</name>
    <dbReference type="NCBI Taxonomy" id="1071383"/>
    <lineage>
        <taxon>Eukaryota</taxon>
        <taxon>Fungi</taxon>
        <taxon>Dikarya</taxon>
        <taxon>Ascomycota</taxon>
        <taxon>Saccharomycotina</taxon>
        <taxon>Saccharomycetes</taxon>
        <taxon>Saccharomycetales</taxon>
        <taxon>Saccharomycetaceae</taxon>
        <taxon>Huiozyma</taxon>
    </lineage>
</organism>
<reference evidence="4" key="2">
    <citation type="submission" date="2012-08" db="EMBL/GenBank/DDBJ databases">
        <title>Genome sequence of Kazachstania naganishii.</title>
        <authorList>
            <person name="Gordon J.L."/>
            <person name="Armisen D."/>
            <person name="Proux-Wera E."/>
            <person name="OhEigeartaigh S.S."/>
            <person name="Byrne K.P."/>
            <person name="Wolfe K.H."/>
        </authorList>
    </citation>
    <scope>NUCLEOTIDE SEQUENCE [LARGE SCALE GENOMIC DNA]</scope>
    <source>
        <strain evidence="4">ATCC MYA-139 / BCRC 22969 / CBS 8797 / CCRC 22969 / KCTC 17520 / NBRC 10181 / NCYC 3082</strain>
    </source>
</reference>
<dbReference type="GeneID" id="34525470"/>
<dbReference type="GO" id="GO:0005743">
    <property type="term" value="C:mitochondrial inner membrane"/>
    <property type="evidence" value="ECO:0007669"/>
    <property type="project" value="EnsemblFungi"/>
</dbReference>
<dbReference type="OMA" id="RFYIVNR"/>
<dbReference type="OrthoDB" id="4083656at2759"/>
<feature type="transmembrane region" description="Helical" evidence="2">
    <location>
        <begin position="78"/>
        <end position="98"/>
    </location>
</feature>
<dbReference type="AlphaFoldDB" id="J7S6I4"/>
<evidence type="ECO:0000256" key="1">
    <source>
        <dbReference type="SAM" id="MobiDB-lite"/>
    </source>
</evidence>
<keyword evidence="2" id="KW-0472">Membrane</keyword>
<name>J7S6I4_HUIN7</name>
<feature type="region of interest" description="Disordered" evidence="1">
    <location>
        <begin position="232"/>
        <end position="258"/>
    </location>
</feature>
<dbReference type="eggNOG" id="ENOG502RZCP">
    <property type="taxonomic scope" value="Eukaryota"/>
</dbReference>
<keyword evidence="2" id="KW-0812">Transmembrane</keyword>
<dbReference type="RefSeq" id="XP_022464027.1">
    <property type="nucleotide sequence ID" value="XM_022607430.1"/>
</dbReference>
<dbReference type="HOGENOM" id="CLU_081665_1_0_1"/>
<sequence>MAVGLLTLMKSLALKKSPQVVYSYRLKPIVRVGVLSMSAVLLTYGYTFADVSWLSAKQRQAAAEDDDKRSVWYFCKSYGPVALAVLPFTLSLGTLYVFSRVVRQVIYLPDVVGKPGCRIVRQSPLLAREISTVRPLDVVSRTKGVRIYTGKGPQGIDDAATFSFYLVDKTAKSFWNRYYILPRSGEVWKSDGRVLDSLFHNDLSKNSLEEFEDRSTLAKEVPLKAVLKQNKTSFHSNANDKSDRIKSIVTNSTDREQR</sequence>
<evidence type="ECO:0000256" key="2">
    <source>
        <dbReference type="SAM" id="Phobius"/>
    </source>
</evidence>